<evidence type="ECO:0000256" key="10">
    <source>
        <dbReference type="SAM" id="Phobius"/>
    </source>
</evidence>
<protein>
    <recommendedName>
        <fullName evidence="2">histidine kinase</fullName>
        <ecNumber evidence="2">2.7.13.3</ecNumber>
    </recommendedName>
</protein>
<feature type="domain" description="Histidine kinase/HSP90-like ATPase" evidence="11">
    <location>
        <begin position="335"/>
        <end position="438"/>
    </location>
</feature>
<dbReference type="Gene3D" id="1.20.5.1930">
    <property type="match status" value="1"/>
</dbReference>
<organism evidence="12 13">
    <name type="scientific">Streptomyces solicavernae</name>
    <dbReference type="NCBI Taxonomy" id="3043614"/>
    <lineage>
        <taxon>Bacteria</taxon>
        <taxon>Bacillati</taxon>
        <taxon>Actinomycetota</taxon>
        <taxon>Actinomycetes</taxon>
        <taxon>Kitasatosporales</taxon>
        <taxon>Streptomycetaceae</taxon>
        <taxon>Streptomyces</taxon>
    </lineage>
</organism>
<keyword evidence="10" id="KW-0812">Transmembrane</keyword>
<evidence type="ECO:0000256" key="7">
    <source>
        <dbReference type="ARBA" id="ARBA00022840"/>
    </source>
</evidence>
<keyword evidence="4" id="KW-0808">Transferase</keyword>
<feature type="transmembrane region" description="Helical" evidence="10">
    <location>
        <begin position="139"/>
        <end position="158"/>
    </location>
</feature>
<feature type="transmembrane region" description="Helical" evidence="10">
    <location>
        <begin position="35"/>
        <end position="57"/>
    </location>
</feature>
<dbReference type="InterPro" id="IPR011712">
    <property type="entry name" value="Sig_transdc_His_kin_sub3_dim/P"/>
</dbReference>
<dbReference type="EMBL" id="JASCIR010000013">
    <property type="protein sequence ID" value="MDI3387958.1"/>
    <property type="molecule type" value="Genomic_DNA"/>
</dbReference>
<dbReference type="PANTHER" id="PTHR24421:SF10">
    <property type="entry name" value="NITRATE_NITRITE SENSOR PROTEIN NARQ"/>
    <property type="match status" value="1"/>
</dbReference>
<evidence type="ECO:0000256" key="4">
    <source>
        <dbReference type="ARBA" id="ARBA00022679"/>
    </source>
</evidence>
<dbReference type="RefSeq" id="WP_282514359.1">
    <property type="nucleotide sequence ID" value="NZ_JASCIR010000013.1"/>
</dbReference>
<evidence type="ECO:0000259" key="11">
    <source>
        <dbReference type="SMART" id="SM00387"/>
    </source>
</evidence>
<evidence type="ECO:0000256" key="5">
    <source>
        <dbReference type="ARBA" id="ARBA00022741"/>
    </source>
</evidence>
<dbReference type="Pfam" id="PF07730">
    <property type="entry name" value="HisKA_3"/>
    <property type="match status" value="1"/>
</dbReference>
<sequence length="447" mass="47965">MTFVMTEDPLWAHPQVAWLVDAGRRLRRADRQRPWMLDAALVGAALLLFGLLDLHAGLGHAPVVGTVRLPGYGVAVVQLALILPLLWRRRAPSAVFALMLALFLVQLPLNISLHSDIALFIVLFIALYSLARYGRLRHLGFACAAMLAALLLSALRVSDPLSPLVILFFLGSATMAAVASGLGVRLGWIYLTALKERAARLEVERDQRSRLATAAERARIAREMHDIVGHNLAVIIGLADGGAHAADVAPERSKQALELISGTSRQALGELRRTLAVLHEQHGEKTGDGQDVARAAVLSPQPGIADLDALCERVRAAGPQLIFRTAGQPDTLNSGIQLTAYRIVQEALTNTLKHAGTDTQAQLTVALEESKLHIRIDDTGPAGNHRLPAHRPTQGEGHGIAGMRERAALYGGTVTAGPRPGRGWRVEAVLHLAAPPTSPLPRTADTP</sequence>
<dbReference type="SMART" id="SM00387">
    <property type="entry name" value="HATPase_c"/>
    <property type="match status" value="1"/>
</dbReference>
<accession>A0ABT6RU45</accession>
<evidence type="ECO:0000256" key="1">
    <source>
        <dbReference type="ARBA" id="ARBA00000085"/>
    </source>
</evidence>
<feature type="transmembrane region" description="Helical" evidence="10">
    <location>
        <begin position="117"/>
        <end position="134"/>
    </location>
</feature>
<dbReference type="Pfam" id="PF23539">
    <property type="entry name" value="DUF7134"/>
    <property type="match status" value="1"/>
</dbReference>
<dbReference type="InterPro" id="IPR055558">
    <property type="entry name" value="DUF7134"/>
</dbReference>
<dbReference type="PANTHER" id="PTHR24421">
    <property type="entry name" value="NITRATE/NITRITE SENSOR PROTEIN NARX-RELATED"/>
    <property type="match status" value="1"/>
</dbReference>
<evidence type="ECO:0000313" key="12">
    <source>
        <dbReference type="EMBL" id="MDI3387958.1"/>
    </source>
</evidence>
<keyword evidence="3" id="KW-0597">Phosphoprotein</keyword>
<dbReference type="Proteomes" id="UP001224661">
    <property type="component" value="Unassembled WGS sequence"/>
</dbReference>
<keyword evidence="8" id="KW-0902">Two-component regulatory system</keyword>
<evidence type="ECO:0000256" key="9">
    <source>
        <dbReference type="SAM" id="MobiDB-lite"/>
    </source>
</evidence>
<keyword evidence="10" id="KW-0472">Membrane</keyword>
<comment type="catalytic activity">
    <reaction evidence="1">
        <text>ATP + protein L-histidine = ADP + protein N-phospho-L-histidine.</text>
        <dbReference type="EC" id="2.7.13.3"/>
    </reaction>
</comment>
<dbReference type="GO" id="GO:0016301">
    <property type="term" value="F:kinase activity"/>
    <property type="evidence" value="ECO:0007669"/>
    <property type="project" value="UniProtKB-KW"/>
</dbReference>
<keyword evidence="6 12" id="KW-0418">Kinase</keyword>
<dbReference type="InterPro" id="IPR003594">
    <property type="entry name" value="HATPase_dom"/>
</dbReference>
<evidence type="ECO:0000256" key="6">
    <source>
        <dbReference type="ARBA" id="ARBA00022777"/>
    </source>
</evidence>
<evidence type="ECO:0000313" key="13">
    <source>
        <dbReference type="Proteomes" id="UP001224661"/>
    </source>
</evidence>
<gene>
    <name evidence="12" type="ORF">QIS99_17385</name>
</gene>
<keyword evidence="7" id="KW-0067">ATP-binding</keyword>
<keyword evidence="13" id="KW-1185">Reference proteome</keyword>
<dbReference type="CDD" id="cd16917">
    <property type="entry name" value="HATPase_UhpB-NarQ-NarX-like"/>
    <property type="match status" value="1"/>
</dbReference>
<feature type="transmembrane region" description="Helical" evidence="10">
    <location>
        <begin position="94"/>
        <end position="111"/>
    </location>
</feature>
<dbReference type="Gene3D" id="3.30.565.10">
    <property type="entry name" value="Histidine kinase-like ATPase, C-terminal domain"/>
    <property type="match status" value="1"/>
</dbReference>
<proteinExistence type="predicted"/>
<keyword evidence="10" id="KW-1133">Transmembrane helix</keyword>
<evidence type="ECO:0000256" key="8">
    <source>
        <dbReference type="ARBA" id="ARBA00023012"/>
    </source>
</evidence>
<evidence type="ECO:0000256" key="2">
    <source>
        <dbReference type="ARBA" id="ARBA00012438"/>
    </source>
</evidence>
<reference evidence="12 13" key="1">
    <citation type="submission" date="2023-05" db="EMBL/GenBank/DDBJ databases">
        <title>Draft genome sequence of Streptomyces sp. B-S-A8 isolated from a cave soil in Thailand.</title>
        <authorList>
            <person name="Chamroensaksri N."/>
            <person name="Muangham S."/>
        </authorList>
    </citation>
    <scope>NUCLEOTIDE SEQUENCE [LARGE SCALE GENOMIC DNA]</scope>
    <source>
        <strain evidence="12 13">B-S-A8</strain>
    </source>
</reference>
<feature type="transmembrane region" description="Helical" evidence="10">
    <location>
        <begin position="164"/>
        <end position="191"/>
    </location>
</feature>
<dbReference type="InterPro" id="IPR036890">
    <property type="entry name" value="HATPase_C_sf"/>
</dbReference>
<feature type="region of interest" description="Disordered" evidence="9">
    <location>
        <begin position="377"/>
        <end position="397"/>
    </location>
</feature>
<comment type="caution">
    <text evidence="12">The sequence shown here is derived from an EMBL/GenBank/DDBJ whole genome shotgun (WGS) entry which is preliminary data.</text>
</comment>
<name>A0ABT6RU45_9ACTN</name>
<keyword evidence="5" id="KW-0547">Nucleotide-binding</keyword>
<dbReference type="Pfam" id="PF02518">
    <property type="entry name" value="HATPase_c"/>
    <property type="match status" value="1"/>
</dbReference>
<dbReference type="SUPFAM" id="SSF55874">
    <property type="entry name" value="ATPase domain of HSP90 chaperone/DNA topoisomerase II/histidine kinase"/>
    <property type="match status" value="1"/>
</dbReference>
<feature type="transmembrane region" description="Helical" evidence="10">
    <location>
        <begin position="69"/>
        <end position="87"/>
    </location>
</feature>
<dbReference type="InterPro" id="IPR050482">
    <property type="entry name" value="Sensor_HK_TwoCompSys"/>
</dbReference>
<evidence type="ECO:0000256" key="3">
    <source>
        <dbReference type="ARBA" id="ARBA00022553"/>
    </source>
</evidence>
<dbReference type="EC" id="2.7.13.3" evidence="2"/>